<proteinExistence type="predicted"/>
<feature type="signal peptide" evidence="1">
    <location>
        <begin position="1"/>
        <end position="19"/>
    </location>
</feature>
<dbReference type="InterPro" id="IPR038706">
    <property type="entry name" value="Type_VI_SciN-like_sf"/>
</dbReference>
<protein>
    <submittedName>
        <fullName evidence="2">Type VI secretion system protein VasD</fullName>
    </submittedName>
</protein>
<name>A0A4R2L2J1_9GAMM</name>
<dbReference type="PROSITE" id="PS51257">
    <property type="entry name" value="PROKAR_LIPOPROTEIN"/>
    <property type="match status" value="1"/>
</dbReference>
<dbReference type="NCBIfam" id="TIGR03352">
    <property type="entry name" value="VI_chp_3"/>
    <property type="match status" value="1"/>
</dbReference>
<dbReference type="AlphaFoldDB" id="A0A4R2L2J1"/>
<keyword evidence="3" id="KW-1185">Reference proteome</keyword>
<dbReference type="PANTHER" id="PTHR37625">
    <property type="entry name" value="OUTER MEMBRANE LIPOPROTEIN-RELATED"/>
    <property type="match status" value="1"/>
</dbReference>
<dbReference type="RefSeq" id="WP_132545268.1">
    <property type="nucleotide sequence ID" value="NZ_SLWY01000024.1"/>
</dbReference>
<evidence type="ECO:0000313" key="2">
    <source>
        <dbReference type="EMBL" id="TCO78109.1"/>
    </source>
</evidence>
<dbReference type="OrthoDB" id="5471061at2"/>
<keyword evidence="1" id="KW-0732">Signal</keyword>
<dbReference type="EMBL" id="SLWY01000024">
    <property type="protein sequence ID" value="TCO78109.1"/>
    <property type="molecule type" value="Genomic_DNA"/>
</dbReference>
<gene>
    <name evidence="2" type="ORF">EV699_12426</name>
</gene>
<dbReference type="InterPro" id="IPR017734">
    <property type="entry name" value="T6SS_SciN"/>
</dbReference>
<sequence length="152" mass="16050">MKPLHALPALLLLAITACAPTPPPPARVVGQLQAVPGLNPSGSGKPLPLRVRMYELKAPGTFQNADFFSLWDKAQGTLGADLTGSEEWVVQPGSTLTLDRQLDPATRHVGVIAAYRDINGSTWRKLVAVPPNQTTRLSIQLGATALNVSAGP</sequence>
<dbReference type="Proteomes" id="UP000295765">
    <property type="component" value="Unassembled WGS sequence"/>
</dbReference>
<reference evidence="2 3" key="1">
    <citation type="submission" date="2019-03" db="EMBL/GenBank/DDBJ databases">
        <title>Genomic Encyclopedia of Type Strains, Phase IV (KMG-IV): sequencing the most valuable type-strain genomes for metagenomic binning, comparative biology and taxonomic classification.</title>
        <authorList>
            <person name="Goeker M."/>
        </authorList>
    </citation>
    <scope>NUCLEOTIDE SEQUENCE [LARGE SCALE GENOMIC DNA]</scope>
    <source>
        <strain evidence="2 3">DSM 25287</strain>
    </source>
</reference>
<accession>A0A4R2L2J1</accession>
<dbReference type="Gene3D" id="2.60.40.4150">
    <property type="entry name" value="Type VI secretion system, lipoprotein SciN"/>
    <property type="match status" value="1"/>
</dbReference>
<dbReference type="Pfam" id="PF12790">
    <property type="entry name" value="T6SS-SciN"/>
    <property type="match status" value="1"/>
</dbReference>
<comment type="caution">
    <text evidence="2">The sequence shown here is derived from an EMBL/GenBank/DDBJ whole genome shotgun (WGS) entry which is preliminary data.</text>
</comment>
<evidence type="ECO:0000313" key="3">
    <source>
        <dbReference type="Proteomes" id="UP000295765"/>
    </source>
</evidence>
<evidence type="ECO:0000256" key="1">
    <source>
        <dbReference type="SAM" id="SignalP"/>
    </source>
</evidence>
<feature type="chain" id="PRO_5020789739" evidence="1">
    <location>
        <begin position="20"/>
        <end position="152"/>
    </location>
</feature>
<dbReference type="PANTHER" id="PTHR37625:SF4">
    <property type="entry name" value="OUTER MEMBRANE LIPOPROTEIN"/>
    <property type="match status" value="1"/>
</dbReference>
<organism evidence="2 3">
    <name type="scientific">Plasticicumulans lactativorans</name>
    <dbReference type="NCBI Taxonomy" id="1133106"/>
    <lineage>
        <taxon>Bacteria</taxon>
        <taxon>Pseudomonadati</taxon>
        <taxon>Pseudomonadota</taxon>
        <taxon>Gammaproteobacteria</taxon>
        <taxon>Candidatus Competibacteraceae</taxon>
        <taxon>Plasticicumulans</taxon>
    </lineage>
</organism>